<comment type="caution">
    <text evidence="1">The sequence shown here is derived from an EMBL/GenBank/DDBJ whole genome shotgun (WGS) entry which is preliminary data.</text>
</comment>
<accession>A0A367GN20</accession>
<gene>
    <name evidence="1" type="ORF">DJ568_11405</name>
</gene>
<dbReference type="AlphaFoldDB" id="A0A367GN20"/>
<evidence type="ECO:0008006" key="3">
    <source>
        <dbReference type="Google" id="ProtNLM"/>
    </source>
</evidence>
<dbReference type="Gene3D" id="3.30.2020.40">
    <property type="entry name" value="Uncharacterised protein PF10387, DUF2442"/>
    <property type="match status" value="1"/>
</dbReference>
<evidence type="ECO:0000313" key="2">
    <source>
        <dbReference type="Proteomes" id="UP000253209"/>
    </source>
</evidence>
<reference evidence="1 2" key="1">
    <citation type="submission" date="2018-05" db="EMBL/GenBank/DDBJ databases">
        <title>Mucilaginibacter hurinus sp. nov., isolated from briquette warehouse soil.</title>
        <authorList>
            <person name="Choi L."/>
        </authorList>
    </citation>
    <scope>NUCLEOTIDE SEQUENCE [LARGE SCALE GENOMIC DNA]</scope>
    <source>
        <strain evidence="1 2">ZR32</strain>
    </source>
</reference>
<protein>
    <recommendedName>
        <fullName evidence="3">DUF2442 domain-containing protein</fullName>
    </recommendedName>
</protein>
<evidence type="ECO:0000313" key="1">
    <source>
        <dbReference type="EMBL" id="RCH54425.1"/>
    </source>
</evidence>
<dbReference type="Pfam" id="PF10387">
    <property type="entry name" value="DUF2442"/>
    <property type="match status" value="1"/>
</dbReference>
<dbReference type="EMBL" id="QGDC01000006">
    <property type="protein sequence ID" value="RCH54425.1"/>
    <property type="molecule type" value="Genomic_DNA"/>
</dbReference>
<name>A0A367GN20_9SPHI</name>
<dbReference type="OrthoDB" id="9807561at2"/>
<dbReference type="InterPro" id="IPR018841">
    <property type="entry name" value="DUF2442"/>
</dbReference>
<dbReference type="RefSeq" id="WP_114005413.1">
    <property type="nucleotide sequence ID" value="NZ_QGDC01000006.1"/>
</dbReference>
<proteinExistence type="predicted"/>
<keyword evidence="2" id="KW-1185">Reference proteome</keyword>
<dbReference type="Proteomes" id="UP000253209">
    <property type="component" value="Unassembled WGS sequence"/>
</dbReference>
<organism evidence="1 2">
    <name type="scientific">Mucilaginibacter hurinus</name>
    <dbReference type="NCBI Taxonomy" id="2201324"/>
    <lineage>
        <taxon>Bacteria</taxon>
        <taxon>Pseudomonadati</taxon>
        <taxon>Bacteroidota</taxon>
        <taxon>Sphingobacteriia</taxon>
        <taxon>Sphingobacteriales</taxon>
        <taxon>Sphingobacteriaceae</taxon>
        <taxon>Mucilaginibacter</taxon>
    </lineage>
</organism>
<sequence length="70" mass="8062">MALFTSRKQQKDIKVTFNNGLLHVEADGKTTAYPLDWYPALQNATEEERADWTLTTTGIRFNKLDVDFLL</sequence>